<reference evidence="2 3" key="1">
    <citation type="journal article" date="2017" name="ISME J.">
        <title>Potential for microbial H2 and metal transformations associated with novel bacteria and archaea in deep terrestrial subsurface sediments.</title>
        <authorList>
            <person name="Hernsdorf A.W."/>
            <person name="Amano Y."/>
            <person name="Miyakawa K."/>
            <person name="Ise K."/>
            <person name="Suzuki Y."/>
            <person name="Anantharaman K."/>
            <person name="Probst A."/>
            <person name="Burstein D."/>
            <person name="Thomas B.C."/>
            <person name="Banfield J.F."/>
        </authorList>
    </citation>
    <scope>NUCLEOTIDE SEQUENCE [LARGE SCALE GENOMIC DNA]</scope>
    <source>
        <strain evidence="2">HGW-Wallbacteria-1</strain>
    </source>
</reference>
<dbReference type="InterPro" id="IPR000119">
    <property type="entry name" value="Hist_DNA-bd"/>
</dbReference>
<comment type="caution">
    <text evidence="2">The sequence shown here is derived from an EMBL/GenBank/DDBJ whole genome shotgun (WGS) entry which is preliminary data.</text>
</comment>
<protein>
    <recommendedName>
        <fullName evidence="4">Integration host factor subunit beta</fullName>
    </recommendedName>
</protein>
<evidence type="ECO:0000256" key="1">
    <source>
        <dbReference type="RuleBase" id="RU003939"/>
    </source>
</evidence>
<dbReference type="Pfam" id="PF00216">
    <property type="entry name" value="Bac_DNA_binding"/>
    <property type="match status" value="1"/>
</dbReference>
<evidence type="ECO:0008006" key="4">
    <source>
        <dbReference type="Google" id="ProtNLM"/>
    </source>
</evidence>
<dbReference type="GO" id="GO:0005829">
    <property type="term" value="C:cytosol"/>
    <property type="evidence" value="ECO:0007669"/>
    <property type="project" value="TreeGrafter"/>
</dbReference>
<accession>A0A2N1PJK6</accession>
<dbReference type="GO" id="GO:0030527">
    <property type="term" value="F:structural constituent of chromatin"/>
    <property type="evidence" value="ECO:0007669"/>
    <property type="project" value="InterPro"/>
</dbReference>
<name>A0A2N1PJK6_9BACT</name>
<dbReference type="SUPFAM" id="SSF47729">
    <property type="entry name" value="IHF-like DNA-binding proteins"/>
    <property type="match status" value="1"/>
</dbReference>
<dbReference type="AlphaFoldDB" id="A0A2N1PJK6"/>
<dbReference type="SMART" id="SM00411">
    <property type="entry name" value="BHL"/>
    <property type="match status" value="1"/>
</dbReference>
<dbReference type="Proteomes" id="UP000233256">
    <property type="component" value="Unassembled WGS sequence"/>
</dbReference>
<gene>
    <name evidence="2" type="ORF">CVV64_18390</name>
</gene>
<dbReference type="PANTHER" id="PTHR33175">
    <property type="entry name" value="DNA-BINDING PROTEIN HU"/>
    <property type="match status" value="1"/>
</dbReference>
<evidence type="ECO:0000313" key="3">
    <source>
        <dbReference type="Proteomes" id="UP000233256"/>
    </source>
</evidence>
<organism evidence="2 3">
    <name type="scientific">Candidatus Wallbacteria bacterium HGW-Wallbacteria-1</name>
    <dbReference type="NCBI Taxonomy" id="2013854"/>
    <lineage>
        <taxon>Bacteria</taxon>
        <taxon>Candidatus Walliibacteriota</taxon>
    </lineage>
</organism>
<dbReference type="GO" id="GO:0003677">
    <property type="term" value="F:DNA binding"/>
    <property type="evidence" value="ECO:0007669"/>
    <property type="project" value="InterPro"/>
</dbReference>
<dbReference type="Gene3D" id="4.10.520.10">
    <property type="entry name" value="IHF-like DNA-binding proteins"/>
    <property type="match status" value="1"/>
</dbReference>
<dbReference type="PANTHER" id="PTHR33175:SF2">
    <property type="entry name" value="INTEGRATION HOST FACTOR SUBUNIT ALPHA"/>
    <property type="match status" value="1"/>
</dbReference>
<comment type="similarity">
    <text evidence="1">Belongs to the bacterial histone-like protein family.</text>
</comment>
<proteinExistence type="inferred from homology"/>
<dbReference type="InterPro" id="IPR010992">
    <property type="entry name" value="IHF-like_DNA-bd_dom_sf"/>
</dbReference>
<evidence type="ECO:0000313" key="2">
    <source>
        <dbReference type="EMBL" id="PKK88523.1"/>
    </source>
</evidence>
<sequence>MIKNDLVTAIAEEHALSRYLSAQIVQTLLDKLVEGLIKDSRVELRRFGIFGTKNQAPRVITLPSGKKIKRPAQKVITFAPSATVKKKLNPRKNKQK</sequence>
<dbReference type="EMBL" id="PGXC01000043">
    <property type="protein sequence ID" value="PKK88523.1"/>
    <property type="molecule type" value="Genomic_DNA"/>
</dbReference>